<dbReference type="InterPro" id="IPR040122">
    <property type="entry name" value="Importin_beta"/>
</dbReference>
<dbReference type="GO" id="GO:0005737">
    <property type="term" value="C:cytoplasm"/>
    <property type="evidence" value="ECO:0007669"/>
    <property type="project" value="UniProtKB-SubCell"/>
</dbReference>
<dbReference type="EMBL" id="JAAGAX010000002">
    <property type="protein sequence ID" value="KAF2322321.1"/>
    <property type="molecule type" value="Genomic_DNA"/>
</dbReference>
<keyword evidence="7" id="KW-1185">Reference proteome</keyword>
<dbReference type="Gene3D" id="1.25.10.10">
    <property type="entry name" value="Leucine-rich Repeat Variant"/>
    <property type="match status" value="2"/>
</dbReference>
<dbReference type="InterPro" id="IPR011989">
    <property type="entry name" value="ARM-like"/>
</dbReference>
<reference evidence="6 7" key="1">
    <citation type="journal article" date="2020" name="Mol. Plant">
        <title>The Chromosome-Based Rubber Tree Genome Provides New Insights into Spurge Genome Evolution and Rubber Biosynthesis.</title>
        <authorList>
            <person name="Liu J."/>
            <person name="Shi C."/>
            <person name="Shi C.C."/>
            <person name="Li W."/>
            <person name="Zhang Q.J."/>
            <person name="Zhang Y."/>
            <person name="Li K."/>
            <person name="Lu H.F."/>
            <person name="Shi C."/>
            <person name="Zhu S.T."/>
            <person name="Xiao Z.Y."/>
            <person name="Nan H."/>
            <person name="Yue Y."/>
            <person name="Zhu X.G."/>
            <person name="Wu Y."/>
            <person name="Hong X.N."/>
            <person name="Fan G.Y."/>
            <person name="Tong Y."/>
            <person name="Zhang D."/>
            <person name="Mao C.L."/>
            <person name="Liu Y.L."/>
            <person name="Hao S.J."/>
            <person name="Liu W.Q."/>
            <person name="Lv M.Q."/>
            <person name="Zhang H.B."/>
            <person name="Liu Y."/>
            <person name="Hu-Tang G.R."/>
            <person name="Wang J.P."/>
            <person name="Wang J.H."/>
            <person name="Sun Y.H."/>
            <person name="Ni S.B."/>
            <person name="Chen W.B."/>
            <person name="Zhang X.C."/>
            <person name="Jiao Y.N."/>
            <person name="Eichler E.E."/>
            <person name="Li G.H."/>
            <person name="Liu X."/>
            <person name="Gao L.Z."/>
        </authorList>
    </citation>
    <scope>NUCLEOTIDE SEQUENCE [LARGE SCALE GENOMIC DNA]</scope>
    <source>
        <strain evidence="7">cv. GT1</strain>
        <tissue evidence="6">Leaf</tissue>
    </source>
</reference>
<evidence type="ECO:0000256" key="4">
    <source>
        <dbReference type="ARBA" id="ARBA00022737"/>
    </source>
</evidence>
<dbReference type="GO" id="GO:0006606">
    <property type="term" value="P:protein import into nucleus"/>
    <property type="evidence" value="ECO:0007669"/>
    <property type="project" value="InterPro"/>
</dbReference>
<keyword evidence="2" id="KW-0813">Transport</keyword>
<evidence type="ECO:0000256" key="1">
    <source>
        <dbReference type="ARBA" id="ARBA00004496"/>
    </source>
</evidence>
<evidence type="ECO:0000256" key="3">
    <source>
        <dbReference type="ARBA" id="ARBA00022490"/>
    </source>
</evidence>
<dbReference type="AlphaFoldDB" id="A0A6A6N827"/>
<organism evidence="6 7">
    <name type="scientific">Hevea brasiliensis</name>
    <name type="common">Para rubber tree</name>
    <name type="synonym">Siphonia brasiliensis</name>
    <dbReference type="NCBI Taxonomy" id="3981"/>
    <lineage>
        <taxon>Eukaryota</taxon>
        <taxon>Viridiplantae</taxon>
        <taxon>Streptophyta</taxon>
        <taxon>Embryophyta</taxon>
        <taxon>Tracheophyta</taxon>
        <taxon>Spermatophyta</taxon>
        <taxon>Magnoliopsida</taxon>
        <taxon>eudicotyledons</taxon>
        <taxon>Gunneridae</taxon>
        <taxon>Pentapetalae</taxon>
        <taxon>rosids</taxon>
        <taxon>fabids</taxon>
        <taxon>Malpighiales</taxon>
        <taxon>Euphorbiaceae</taxon>
        <taxon>Crotonoideae</taxon>
        <taxon>Micrandreae</taxon>
        <taxon>Hevea</taxon>
    </lineage>
</organism>
<dbReference type="Proteomes" id="UP000467840">
    <property type="component" value="Chromosome 11"/>
</dbReference>
<keyword evidence="4" id="KW-0677">Repeat</keyword>
<evidence type="ECO:0000256" key="5">
    <source>
        <dbReference type="ARBA" id="ARBA00022927"/>
    </source>
</evidence>
<dbReference type="SUPFAM" id="SSF48371">
    <property type="entry name" value="ARM repeat"/>
    <property type="match status" value="1"/>
</dbReference>
<gene>
    <name evidence="6" type="ORF">GH714_011771</name>
</gene>
<evidence type="ECO:0000256" key="2">
    <source>
        <dbReference type="ARBA" id="ARBA00022448"/>
    </source>
</evidence>
<name>A0A6A6N827_HEVBR</name>
<sequence>MAMKVTQMLLNAQSIDGNVRKQAEERLKQFQEQNLLSFMLSMSWELANDDKPIDSRKLAGFAKSNFSNNMELDYVMRIVCEATLSLEVKMRQAAFECLVSISSMYYKKLAPYMQDIFNIRAKVVREDEEPVLLQAIEFWSSICDEEIDILEE</sequence>
<comment type="subcellular location">
    <subcellularLocation>
        <location evidence="1">Cytoplasm</location>
    </subcellularLocation>
</comment>
<comment type="caution">
    <text evidence="6">The sequence shown here is derived from an EMBL/GenBank/DDBJ whole genome shotgun (WGS) entry which is preliminary data.</text>
</comment>
<dbReference type="InterPro" id="IPR016024">
    <property type="entry name" value="ARM-type_fold"/>
</dbReference>
<evidence type="ECO:0000313" key="6">
    <source>
        <dbReference type="EMBL" id="KAF2322321.1"/>
    </source>
</evidence>
<protein>
    <submittedName>
        <fullName evidence="6">Uncharacterized protein</fullName>
    </submittedName>
</protein>
<accession>A0A6A6N827</accession>
<evidence type="ECO:0000313" key="7">
    <source>
        <dbReference type="Proteomes" id="UP000467840"/>
    </source>
</evidence>
<keyword evidence="3" id="KW-0963">Cytoplasm</keyword>
<dbReference type="PANTHER" id="PTHR10527">
    <property type="entry name" value="IMPORTIN BETA"/>
    <property type="match status" value="1"/>
</dbReference>
<keyword evidence="5" id="KW-0653">Protein transport</keyword>
<proteinExistence type="predicted"/>